<name>A0ACB9BX06_9ASTR</name>
<protein>
    <submittedName>
        <fullName evidence="1">Uncharacterized protein</fullName>
    </submittedName>
</protein>
<proteinExistence type="predicted"/>
<reference evidence="2" key="1">
    <citation type="journal article" date="2022" name="Mol. Ecol. Resour.">
        <title>The genomes of chicory, endive, great burdock and yacon provide insights into Asteraceae palaeo-polyploidization history and plant inulin production.</title>
        <authorList>
            <person name="Fan W."/>
            <person name="Wang S."/>
            <person name="Wang H."/>
            <person name="Wang A."/>
            <person name="Jiang F."/>
            <person name="Liu H."/>
            <person name="Zhao H."/>
            <person name="Xu D."/>
            <person name="Zhang Y."/>
        </authorList>
    </citation>
    <scope>NUCLEOTIDE SEQUENCE [LARGE SCALE GENOMIC DNA]</scope>
    <source>
        <strain evidence="2">cv. Yunnan</strain>
    </source>
</reference>
<gene>
    <name evidence="1" type="ORF">L1987_66274</name>
</gene>
<accession>A0ACB9BX06</accession>
<reference evidence="1 2" key="2">
    <citation type="journal article" date="2022" name="Mol. Ecol. Resour.">
        <title>The genomes of chicory, endive, great burdock and yacon provide insights into Asteraceae paleo-polyploidization history and plant inulin production.</title>
        <authorList>
            <person name="Fan W."/>
            <person name="Wang S."/>
            <person name="Wang H."/>
            <person name="Wang A."/>
            <person name="Jiang F."/>
            <person name="Liu H."/>
            <person name="Zhao H."/>
            <person name="Xu D."/>
            <person name="Zhang Y."/>
        </authorList>
    </citation>
    <scope>NUCLEOTIDE SEQUENCE [LARGE SCALE GENOMIC DNA]</scope>
    <source>
        <strain evidence="2">cv. Yunnan</strain>
        <tissue evidence="1">Leaves</tissue>
    </source>
</reference>
<sequence length="71" mass="8275">MTYHLRSHYTRSKLQLANTNKTSLESQHVASFRFLSFEAHKLQASVAVKKRNFNINDSHCHCYFLCCGQVK</sequence>
<evidence type="ECO:0000313" key="2">
    <source>
        <dbReference type="Proteomes" id="UP001056120"/>
    </source>
</evidence>
<organism evidence="1 2">
    <name type="scientific">Smallanthus sonchifolius</name>
    <dbReference type="NCBI Taxonomy" id="185202"/>
    <lineage>
        <taxon>Eukaryota</taxon>
        <taxon>Viridiplantae</taxon>
        <taxon>Streptophyta</taxon>
        <taxon>Embryophyta</taxon>
        <taxon>Tracheophyta</taxon>
        <taxon>Spermatophyta</taxon>
        <taxon>Magnoliopsida</taxon>
        <taxon>eudicotyledons</taxon>
        <taxon>Gunneridae</taxon>
        <taxon>Pentapetalae</taxon>
        <taxon>asterids</taxon>
        <taxon>campanulids</taxon>
        <taxon>Asterales</taxon>
        <taxon>Asteraceae</taxon>
        <taxon>Asteroideae</taxon>
        <taxon>Heliantheae alliance</taxon>
        <taxon>Millerieae</taxon>
        <taxon>Smallanthus</taxon>
    </lineage>
</organism>
<comment type="caution">
    <text evidence="1">The sequence shown here is derived from an EMBL/GenBank/DDBJ whole genome shotgun (WGS) entry which is preliminary data.</text>
</comment>
<keyword evidence="2" id="KW-1185">Reference proteome</keyword>
<evidence type="ECO:0000313" key="1">
    <source>
        <dbReference type="EMBL" id="KAI3726477.1"/>
    </source>
</evidence>
<dbReference type="Proteomes" id="UP001056120">
    <property type="component" value="Linkage Group LG22"/>
</dbReference>
<dbReference type="EMBL" id="CM042039">
    <property type="protein sequence ID" value="KAI3726477.1"/>
    <property type="molecule type" value="Genomic_DNA"/>
</dbReference>